<reference evidence="2 3" key="1">
    <citation type="submission" date="2022-04" db="EMBL/GenBank/DDBJ databases">
        <title>Halobacillus sp. isolated from saltern.</title>
        <authorList>
            <person name="Won M."/>
            <person name="Lee C.-M."/>
            <person name="Woen H.-Y."/>
            <person name="Kwon S.-W."/>
        </authorList>
    </citation>
    <scope>NUCLEOTIDE SEQUENCE [LARGE SCALE GENOMIC DNA]</scope>
    <source>
        <strain evidence="2 3">SSTM10-2</strain>
    </source>
</reference>
<dbReference type="InterPro" id="IPR000361">
    <property type="entry name" value="ATAP_core_dom"/>
</dbReference>
<keyword evidence="3" id="KW-1185">Reference proteome</keyword>
<dbReference type="InterPro" id="IPR035903">
    <property type="entry name" value="HesB-like_dom_sf"/>
</dbReference>
<evidence type="ECO:0000259" key="1">
    <source>
        <dbReference type="Pfam" id="PF01521"/>
    </source>
</evidence>
<dbReference type="EMBL" id="CP095074">
    <property type="protein sequence ID" value="UOQ93658.1"/>
    <property type="molecule type" value="Genomic_DNA"/>
</dbReference>
<dbReference type="RefSeq" id="WP_244753272.1">
    <property type="nucleotide sequence ID" value="NZ_CP095074.1"/>
</dbReference>
<dbReference type="Gene3D" id="2.60.300.12">
    <property type="entry name" value="HesB-like domain"/>
    <property type="match status" value="1"/>
</dbReference>
<name>A0ABY4GZR4_9BACI</name>
<accession>A0ABY4GZR4</accession>
<gene>
    <name evidence="2" type="ORF">MUO14_01215</name>
</gene>
<dbReference type="SUPFAM" id="SSF89360">
    <property type="entry name" value="HesB-like domain"/>
    <property type="match status" value="1"/>
</dbReference>
<evidence type="ECO:0000313" key="3">
    <source>
        <dbReference type="Proteomes" id="UP000831880"/>
    </source>
</evidence>
<dbReference type="Pfam" id="PF01521">
    <property type="entry name" value="Fe-S_biosyn"/>
    <property type="match status" value="1"/>
</dbReference>
<feature type="domain" description="Core" evidence="1">
    <location>
        <begin position="1"/>
        <end position="99"/>
    </location>
</feature>
<proteinExistence type="predicted"/>
<sequence length="111" mass="12641">MKLTITDVAKEQLELLKDESHSYLRLFYDTEGLGCGVNGQPTIRLTDKMFEDTDETVENIDYKVIIDRQQTTFFKPDMKLDFVKGSFRLTSPNGVLNPIIPTGTIKNEVPL</sequence>
<organism evidence="2 3">
    <name type="scientific">Halobacillus shinanisalinarum</name>
    <dbReference type="NCBI Taxonomy" id="2932258"/>
    <lineage>
        <taxon>Bacteria</taxon>
        <taxon>Bacillati</taxon>
        <taxon>Bacillota</taxon>
        <taxon>Bacilli</taxon>
        <taxon>Bacillales</taxon>
        <taxon>Bacillaceae</taxon>
        <taxon>Halobacillus</taxon>
    </lineage>
</organism>
<evidence type="ECO:0000313" key="2">
    <source>
        <dbReference type="EMBL" id="UOQ93658.1"/>
    </source>
</evidence>
<protein>
    <submittedName>
        <fullName evidence="2">Iron-sulfur cluster biosynthesis family protein</fullName>
    </submittedName>
</protein>
<dbReference type="Proteomes" id="UP000831880">
    <property type="component" value="Chromosome"/>
</dbReference>